<sequence>MQMPPTSSVADSITENASVNFDTASFPTLQNDLYLRTARGEKTERAPVWCMRQAGRYLPEFRAIRVENEFFKVCRTPALATEVTVQPMRRYAGLLDAAIIFSDILVIPQAMGLEVQMVPGKGPHLPDPLRTPADMARLVDARPGYSVDRELDYVYKAITNTRHALQGQVPLLGFIGAPWTLMAYMVEGGGSKTFALAKAWLFGHRQAAHELLSRIANAAAEFLIGQVRAGAQAVQVFESWAGELGPADFAEFSLPYLAKIAARVKSQCPGVPMTVFAKGAHYALEQLATETVYDVISLDWTLDPVAARQRVDAALQSAGQQGRTVVLQGNLDPTVLFGDAETIRQRTAEMCRAFGPAGHIANLGHGMMPGHSPEHLRVFLEAVHESSSALRP</sequence>
<accession>A0ACC1IWD0</accession>
<evidence type="ECO:0000313" key="2">
    <source>
        <dbReference type="Proteomes" id="UP001150581"/>
    </source>
</evidence>
<evidence type="ECO:0000313" key="1">
    <source>
        <dbReference type="EMBL" id="KAJ1902012.1"/>
    </source>
</evidence>
<keyword evidence="2" id="KW-1185">Reference proteome</keyword>
<dbReference type="EC" id="4.1.1.37" evidence="1"/>
<proteinExistence type="predicted"/>
<gene>
    <name evidence="1" type="primary">HEM12</name>
    <name evidence="1" type="ORF">LPJ66_000336</name>
</gene>
<name>A0ACC1IWD0_9FUNG</name>
<protein>
    <submittedName>
        <fullName evidence="1">Uroporphyrinogen decarboxylase in heme biosynthesis</fullName>
        <ecNumber evidence="1">4.1.1.37</ecNumber>
    </submittedName>
</protein>
<comment type="caution">
    <text evidence="1">The sequence shown here is derived from an EMBL/GenBank/DDBJ whole genome shotgun (WGS) entry which is preliminary data.</text>
</comment>
<reference evidence="1" key="1">
    <citation type="submission" date="2022-07" db="EMBL/GenBank/DDBJ databases">
        <title>Phylogenomic reconstructions and comparative analyses of Kickxellomycotina fungi.</title>
        <authorList>
            <person name="Reynolds N.K."/>
            <person name="Stajich J.E."/>
            <person name="Barry K."/>
            <person name="Grigoriev I.V."/>
            <person name="Crous P."/>
            <person name="Smith M.E."/>
        </authorList>
    </citation>
    <scope>NUCLEOTIDE SEQUENCE</scope>
    <source>
        <strain evidence="1">Benny 63K</strain>
    </source>
</reference>
<organism evidence="1 2">
    <name type="scientific">Kickxella alabastrina</name>
    <dbReference type="NCBI Taxonomy" id="61397"/>
    <lineage>
        <taxon>Eukaryota</taxon>
        <taxon>Fungi</taxon>
        <taxon>Fungi incertae sedis</taxon>
        <taxon>Zoopagomycota</taxon>
        <taxon>Kickxellomycotina</taxon>
        <taxon>Kickxellomycetes</taxon>
        <taxon>Kickxellales</taxon>
        <taxon>Kickxellaceae</taxon>
        <taxon>Kickxella</taxon>
    </lineage>
</organism>
<dbReference type="Proteomes" id="UP001150581">
    <property type="component" value="Unassembled WGS sequence"/>
</dbReference>
<keyword evidence="1" id="KW-0456">Lyase</keyword>
<dbReference type="EMBL" id="JANBPG010000008">
    <property type="protein sequence ID" value="KAJ1902012.1"/>
    <property type="molecule type" value="Genomic_DNA"/>
</dbReference>